<dbReference type="GO" id="GO:0015035">
    <property type="term" value="F:protein-disulfide reductase activity"/>
    <property type="evidence" value="ECO:0007669"/>
    <property type="project" value="InterPro"/>
</dbReference>
<evidence type="ECO:0000256" key="1">
    <source>
        <dbReference type="ARBA" id="ARBA00004141"/>
    </source>
</evidence>
<dbReference type="PIRSF" id="PIRSF033913">
    <property type="entry name" value="S-S_format_DsbB"/>
    <property type="match status" value="1"/>
</dbReference>
<evidence type="ECO:0000256" key="5">
    <source>
        <dbReference type="SAM" id="Phobius"/>
    </source>
</evidence>
<dbReference type="Gene3D" id="1.20.1550.10">
    <property type="entry name" value="DsbB-like"/>
    <property type="match status" value="1"/>
</dbReference>
<evidence type="ECO:0000256" key="2">
    <source>
        <dbReference type="ARBA" id="ARBA00022692"/>
    </source>
</evidence>
<dbReference type="InterPro" id="IPR003752">
    <property type="entry name" value="DiS_bond_form_DsbB/BdbC"/>
</dbReference>
<proteinExistence type="predicted"/>
<evidence type="ECO:0000256" key="3">
    <source>
        <dbReference type="ARBA" id="ARBA00022989"/>
    </source>
</evidence>
<dbReference type="OrthoDB" id="9808637at2"/>
<evidence type="ECO:0000313" key="6">
    <source>
        <dbReference type="EMBL" id="ARJ68334.1"/>
    </source>
</evidence>
<feature type="transmembrane region" description="Helical" evidence="5">
    <location>
        <begin position="74"/>
        <end position="93"/>
    </location>
</feature>
<dbReference type="GO" id="GO:0006457">
    <property type="term" value="P:protein folding"/>
    <property type="evidence" value="ECO:0007669"/>
    <property type="project" value="InterPro"/>
</dbReference>
<dbReference type="EMBL" id="CP020612">
    <property type="protein sequence ID" value="ARJ68334.1"/>
    <property type="molecule type" value="Genomic_DNA"/>
</dbReference>
<keyword evidence="3 5" id="KW-1133">Transmembrane helix</keyword>
<accession>A0A1W6CU03</accession>
<gene>
    <name evidence="6" type="ORF">B0A89_00295</name>
</gene>
<evidence type="ECO:0000256" key="4">
    <source>
        <dbReference type="ARBA" id="ARBA00023136"/>
    </source>
</evidence>
<dbReference type="GO" id="GO:0016020">
    <property type="term" value="C:membrane"/>
    <property type="evidence" value="ECO:0007669"/>
    <property type="project" value="UniProtKB-SubCell"/>
</dbReference>
<name>A0A1W6CU03_9RHOB</name>
<dbReference type="Proteomes" id="UP000193017">
    <property type="component" value="Chromosome"/>
</dbReference>
<dbReference type="KEGG" id="pcon:B0A89_00295"/>
<evidence type="ECO:0000313" key="7">
    <source>
        <dbReference type="Proteomes" id="UP000193017"/>
    </source>
</evidence>
<dbReference type="Pfam" id="PF02600">
    <property type="entry name" value="DsbB"/>
    <property type="match status" value="1"/>
</dbReference>
<keyword evidence="7" id="KW-1185">Reference proteome</keyword>
<organism evidence="6 7">
    <name type="scientific">Paracoccus contaminans</name>
    <dbReference type="NCBI Taxonomy" id="1945662"/>
    <lineage>
        <taxon>Bacteria</taxon>
        <taxon>Pseudomonadati</taxon>
        <taxon>Pseudomonadota</taxon>
        <taxon>Alphaproteobacteria</taxon>
        <taxon>Rhodobacterales</taxon>
        <taxon>Paracoccaceae</taxon>
        <taxon>Paracoccus</taxon>
    </lineage>
</organism>
<dbReference type="InterPro" id="IPR024199">
    <property type="entry name" value="Uncharacterised_DsbB"/>
</dbReference>
<feature type="transmembrane region" description="Helical" evidence="5">
    <location>
        <begin position="137"/>
        <end position="162"/>
    </location>
</feature>
<dbReference type="SUPFAM" id="SSF158442">
    <property type="entry name" value="DsbB-like"/>
    <property type="match status" value="1"/>
</dbReference>
<keyword evidence="2 5" id="KW-0812">Transmembrane</keyword>
<sequence>MPQSRPVSLPPVGVFRRRLALAAAAGSALLLAGAFGFQAAGYRPCELCLLQRWTHAAAVAVGAAILLTGHRRALAFLGLLAALAAAGTALYHTGVELQWWAGPTACTGGLGDLGAASTADLLNRIRSAQVVRCDQPAWSFLGLSMAAWNALCSAGLAVLWAMSLRTARR</sequence>
<comment type="subcellular location">
    <subcellularLocation>
        <location evidence="1">Membrane</location>
        <topology evidence="1">Multi-pass membrane protein</topology>
    </subcellularLocation>
</comment>
<keyword evidence="4 5" id="KW-0472">Membrane</keyword>
<dbReference type="STRING" id="1945662.B0A89_00295"/>
<reference evidence="6 7" key="1">
    <citation type="submission" date="2017-03" db="EMBL/GenBank/DDBJ databases">
        <title>Genome sequence of Paracoccus contaminans isolated from a water microcosm.</title>
        <authorList>
            <person name="Aurass P."/>
            <person name="Karste S."/>
            <person name="Trost E."/>
            <person name="Glaeser S.P."/>
            <person name="Kaempfer P."/>
            <person name="Flieger A."/>
        </authorList>
    </citation>
    <scope>NUCLEOTIDE SEQUENCE [LARGE SCALE GENOMIC DNA]</scope>
    <source>
        <strain evidence="7">RKI 16-01929T\LMG 29738T\CCM 8701T\CIP 111112T</strain>
    </source>
</reference>
<protein>
    <submittedName>
        <fullName evidence="6">Disulfide bond formation protein B</fullName>
    </submittedName>
</protein>
<dbReference type="AlphaFoldDB" id="A0A1W6CU03"/>
<dbReference type="InterPro" id="IPR023380">
    <property type="entry name" value="DsbB-like_sf"/>
</dbReference>